<evidence type="ECO:0000313" key="2">
    <source>
        <dbReference type="Proteomes" id="UP000254797"/>
    </source>
</evidence>
<reference evidence="1 2" key="1">
    <citation type="submission" date="2018-06" db="EMBL/GenBank/DDBJ databases">
        <authorList>
            <consortium name="Pathogen Informatics"/>
            <person name="Doyle S."/>
        </authorList>
    </citation>
    <scope>NUCLEOTIDE SEQUENCE [LARGE SCALE GENOMIC DNA]</scope>
    <source>
        <strain evidence="1 2">NCTC4670</strain>
    </source>
</reference>
<dbReference type="Proteomes" id="UP000254797">
    <property type="component" value="Unassembled WGS sequence"/>
</dbReference>
<dbReference type="EMBL" id="UHFG01000004">
    <property type="protein sequence ID" value="SUN48484.1"/>
    <property type="molecule type" value="Genomic_DNA"/>
</dbReference>
<proteinExistence type="predicted"/>
<protein>
    <submittedName>
        <fullName evidence="1">Cell wall surface anchor family protein</fullName>
    </submittedName>
</protein>
<dbReference type="AlphaFoldDB" id="A0A380JTE9"/>
<sequence length="70" mass="7482">MTVDGKSQEYIVRTDQNGHLKEEAFYAEGKGSVAPEYTKKPLTIIVRDSGGNGLVGQTVTLVNDLGQTVG</sequence>
<gene>
    <name evidence="1" type="ORF">NCTC4670_00511</name>
</gene>
<evidence type="ECO:0000313" key="1">
    <source>
        <dbReference type="EMBL" id="SUN48484.1"/>
    </source>
</evidence>
<accession>A0A380JTE9</accession>
<dbReference type="RefSeq" id="WP_226316485.1">
    <property type="nucleotide sequence ID" value="NZ_JAIEZZ010000010.1"/>
</dbReference>
<name>A0A380JTE9_STRDY</name>
<organism evidence="1 2">
    <name type="scientific">Streptococcus dysgalactiae subsp. dysgalactiae</name>
    <dbReference type="NCBI Taxonomy" id="99822"/>
    <lineage>
        <taxon>Bacteria</taxon>
        <taxon>Bacillati</taxon>
        <taxon>Bacillota</taxon>
        <taxon>Bacilli</taxon>
        <taxon>Lactobacillales</taxon>
        <taxon>Streptococcaceae</taxon>
        <taxon>Streptococcus</taxon>
    </lineage>
</organism>